<keyword evidence="6" id="KW-1185">Reference proteome</keyword>
<protein>
    <recommendedName>
        <fullName evidence="4">RRM domain-containing protein</fullName>
    </recommendedName>
</protein>
<feature type="domain" description="RRM" evidence="4">
    <location>
        <begin position="380"/>
        <end position="457"/>
    </location>
</feature>
<feature type="domain" description="RRM" evidence="4">
    <location>
        <begin position="278"/>
        <end position="355"/>
    </location>
</feature>
<name>A0AAD8ZWE4_9TELE</name>
<comment type="caution">
    <text evidence="5">The sequence shown here is derived from an EMBL/GenBank/DDBJ whole genome shotgun (WGS) entry which is preliminary data.</text>
</comment>
<dbReference type="InterPro" id="IPR012677">
    <property type="entry name" value="Nucleotide-bd_a/b_plait_sf"/>
</dbReference>
<gene>
    <name evidence="5" type="ORF">P4O66_000102</name>
</gene>
<dbReference type="EMBL" id="JAROKS010000001">
    <property type="protein sequence ID" value="KAK1806215.1"/>
    <property type="molecule type" value="Genomic_DNA"/>
</dbReference>
<evidence type="ECO:0000313" key="5">
    <source>
        <dbReference type="EMBL" id="KAK1806215.1"/>
    </source>
</evidence>
<dbReference type="PANTHER" id="PTHR13976">
    <property type="entry name" value="HETEROGENEOUS NUCLEAR RIBONUCLEOPROTEIN-RELATED"/>
    <property type="match status" value="1"/>
</dbReference>
<dbReference type="Pfam" id="PF00076">
    <property type="entry name" value="RRM_1"/>
    <property type="match status" value="2"/>
</dbReference>
<dbReference type="Proteomes" id="UP001239994">
    <property type="component" value="Unassembled WGS sequence"/>
</dbReference>
<dbReference type="AlphaFoldDB" id="A0AAD8ZWE4"/>
<organism evidence="5 6">
    <name type="scientific">Electrophorus voltai</name>
    <dbReference type="NCBI Taxonomy" id="2609070"/>
    <lineage>
        <taxon>Eukaryota</taxon>
        <taxon>Metazoa</taxon>
        <taxon>Chordata</taxon>
        <taxon>Craniata</taxon>
        <taxon>Vertebrata</taxon>
        <taxon>Euteleostomi</taxon>
        <taxon>Actinopterygii</taxon>
        <taxon>Neopterygii</taxon>
        <taxon>Teleostei</taxon>
        <taxon>Ostariophysi</taxon>
        <taxon>Gymnotiformes</taxon>
        <taxon>Gymnotoidei</taxon>
        <taxon>Gymnotidae</taxon>
        <taxon>Electrophorus</taxon>
    </lineage>
</organism>
<dbReference type="SUPFAM" id="SSF54928">
    <property type="entry name" value="RNA-binding domain, RBD"/>
    <property type="match status" value="3"/>
</dbReference>
<dbReference type="SMART" id="SM00360">
    <property type="entry name" value="RRM"/>
    <property type="match status" value="4"/>
</dbReference>
<evidence type="ECO:0000313" key="6">
    <source>
        <dbReference type="Proteomes" id="UP001239994"/>
    </source>
</evidence>
<evidence type="ECO:0000256" key="2">
    <source>
        <dbReference type="ARBA" id="ARBA00022884"/>
    </source>
</evidence>
<evidence type="ECO:0000256" key="1">
    <source>
        <dbReference type="ARBA" id="ARBA00022737"/>
    </source>
</evidence>
<evidence type="ECO:0000256" key="3">
    <source>
        <dbReference type="PROSITE-ProRule" id="PRU00176"/>
    </source>
</evidence>
<keyword evidence="1" id="KW-0677">Repeat</keyword>
<dbReference type="InterPro" id="IPR050666">
    <property type="entry name" value="ESRP"/>
</dbReference>
<evidence type="ECO:0000259" key="4">
    <source>
        <dbReference type="PROSITE" id="PS50102"/>
    </source>
</evidence>
<dbReference type="InterPro" id="IPR035979">
    <property type="entry name" value="RBD_domain_sf"/>
</dbReference>
<reference evidence="5" key="1">
    <citation type="submission" date="2023-03" db="EMBL/GenBank/DDBJ databases">
        <title>Electrophorus voltai genome.</title>
        <authorList>
            <person name="Bian C."/>
        </authorList>
    </citation>
    <scope>NUCLEOTIDE SEQUENCE</scope>
    <source>
        <strain evidence="5">CB-2022</strain>
        <tissue evidence="5">Muscle</tissue>
    </source>
</reference>
<proteinExistence type="predicted"/>
<accession>A0AAD8ZWE4</accession>
<dbReference type="PROSITE" id="PS50102">
    <property type="entry name" value="RRM"/>
    <property type="match status" value="2"/>
</dbReference>
<dbReference type="InterPro" id="IPR000504">
    <property type="entry name" value="RRM_dom"/>
</dbReference>
<dbReference type="GO" id="GO:0003723">
    <property type="term" value="F:RNA binding"/>
    <property type="evidence" value="ECO:0007669"/>
    <property type="project" value="UniProtKB-UniRule"/>
</dbReference>
<sequence length="467" mass="51767">MTSLPSMAVILRLQGLNVEAGSGDIRKFFHGLCIPDGAVHIIGGKLGEAFIIFTSERDGQLAIRQSGKLLRGSTVTLHISSFAELKHKMTMQLKKQKGSSVAKNPASKTAVTHSVKLCEHQIRGEEIRSSKPGYLRLYGFPNTITKQEIYNFLGALSVLDVMVNVFQGRDQCCLVKVVSIEEAERGLKYSRITQLGSSIQVRLAHERLWTNAVEECEKTQTPTSSDQERLSPELHSGKRRLEDRLIAGSPKQHCSEDRLLPGSRRRHCAGTTVFVTEYCVMVQNLPKNITKTEIRGLFSCPNIPNNKIIHVLNKWGERTPTAFIVFSHPEGYASAMNMDGSLFGTKPISVSSITKEKMREILHKNKLANVASSNALTTLSYIYARNFPADVSKLEVSDFFGAYGVCEWNVTLLEDNGRGIGEAVVQLPCEQRARDARQALNGKLFMGEQILLVCVSPQQTKAILHKA</sequence>
<dbReference type="Gene3D" id="3.30.70.330">
    <property type="match status" value="3"/>
</dbReference>
<keyword evidence="2 3" id="KW-0694">RNA-binding</keyword>